<dbReference type="InterPro" id="IPR036388">
    <property type="entry name" value="WH-like_DNA-bd_sf"/>
</dbReference>
<dbReference type="SUPFAM" id="SSF88659">
    <property type="entry name" value="Sigma3 and sigma4 domains of RNA polymerase sigma factors"/>
    <property type="match status" value="1"/>
</dbReference>
<comment type="similarity">
    <text evidence="1">Belongs to the sigma-70 factor family. ECF subfamily.</text>
</comment>
<reference evidence="7" key="1">
    <citation type="submission" date="2021-01" db="EMBL/GenBank/DDBJ databases">
        <title>Genomic Encyclopedia of Type Strains, Phase IV (KMG-IV): sequencing the most valuable type-strain genomes for metagenomic binning, comparative biology and taxonomic classification.</title>
        <authorList>
            <person name="Goeker M."/>
        </authorList>
    </citation>
    <scope>NUCLEOTIDE SEQUENCE</scope>
    <source>
        <strain evidence="7">DSM 21943</strain>
    </source>
</reference>
<dbReference type="CDD" id="cd06171">
    <property type="entry name" value="Sigma70_r4"/>
    <property type="match status" value="1"/>
</dbReference>
<proteinExistence type="inferred from homology"/>
<evidence type="ECO:0000259" key="6">
    <source>
        <dbReference type="Pfam" id="PF08281"/>
    </source>
</evidence>
<accession>A0ABS2SP30</accession>
<keyword evidence="3" id="KW-0731">Sigma factor</keyword>
<dbReference type="Pfam" id="PF04542">
    <property type="entry name" value="Sigma70_r2"/>
    <property type="match status" value="1"/>
</dbReference>
<name>A0ABS2SP30_9BACI</name>
<organism evidence="7 8">
    <name type="scientific">Shouchella xiaoxiensis</name>
    <dbReference type="NCBI Taxonomy" id="766895"/>
    <lineage>
        <taxon>Bacteria</taxon>
        <taxon>Bacillati</taxon>
        <taxon>Bacillota</taxon>
        <taxon>Bacilli</taxon>
        <taxon>Bacillales</taxon>
        <taxon>Bacillaceae</taxon>
        <taxon>Shouchella</taxon>
    </lineage>
</organism>
<dbReference type="Gene3D" id="1.10.1740.10">
    <property type="match status" value="1"/>
</dbReference>
<evidence type="ECO:0000256" key="1">
    <source>
        <dbReference type="ARBA" id="ARBA00010641"/>
    </source>
</evidence>
<dbReference type="NCBIfam" id="TIGR02937">
    <property type="entry name" value="sigma70-ECF"/>
    <property type="match status" value="1"/>
</dbReference>
<keyword evidence="4" id="KW-0804">Transcription</keyword>
<evidence type="ECO:0000256" key="4">
    <source>
        <dbReference type="ARBA" id="ARBA00023163"/>
    </source>
</evidence>
<dbReference type="PANTHER" id="PTHR43133:SF62">
    <property type="entry name" value="RNA POLYMERASE SIGMA FACTOR SIGZ"/>
    <property type="match status" value="1"/>
</dbReference>
<dbReference type="InterPro" id="IPR013324">
    <property type="entry name" value="RNA_pol_sigma_r3/r4-like"/>
</dbReference>
<dbReference type="SUPFAM" id="SSF88946">
    <property type="entry name" value="Sigma2 domain of RNA polymerase sigma factors"/>
    <property type="match status" value="1"/>
</dbReference>
<evidence type="ECO:0000313" key="7">
    <source>
        <dbReference type="EMBL" id="MBM7837277.1"/>
    </source>
</evidence>
<evidence type="ECO:0000313" key="8">
    <source>
        <dbReference type="Proteomes" id="UP001179280"/>
    </source>
</evidence>
<protein>
    <submittedName>
        <fullName evidence="7">RNA polymerase sigma-70 factor (ECF subfamily)</fullName>
    </submittedName>
</protein>
<dbReference type="Proteomes" id="UP001179280">
    <property type="component" value="Unassembled WGS sequence"/>
</dbReference>
<dbReference type="Gene3D" id="1.10.10.10">
    <property type="entry name" value="Winged helix-like DNA-binding domain superfamily/Winged helix DNA-binding domain"/>
    <property type="match status" value="1"/>
</dbReference>
<dbReference type="InterPro" id="IPR014284">
    <property type="entry name" value="RNA_pol_sigma-70_dom"/>
</dbReference>
<dbReference type="InterPro" id="IPR013249">
    <property type="entry name" value="RNA_pol_sigma70_r4_t2"/>
</dbReference>
<comment type="caution">
    <text evidence="7">The sequence shown here is derived from an EMBL/GenBank/DDBJ whole genome shotgun (WGS) entry which is preliminary data.</text>
</comment>
<feature type="domain" description="RNA polymerase sigma factor 70 region 4 type 2" evidence="6">
    <location>
        <begin position="120"/>
        <end position="172"/>
    </location>
</feature>
<evidence type="ECO:0000259" key="5">
    <source>
        <dbReference type="Pfam" id="PF04542"/>
    </source>
</evidence>
<feature type="domain" description="RNA polymerase sigma-70 region 2" evidence="5">
    <location>
        <begin position="23"/>
        <end position="90"/>
    </location>
</feature>
<sequence length="188" mass="21990">MSELDAKLYSSMKSGDKQALEELYDRYVKLLYSFSYKMLEDKQQAEEIVQEVFIKIWTQKSHYDESKGKFSSWLLTTTRNTVIDTIRKRKEIPSDMQERDTIADTDPSVEDQVEWKEKKEVIQAAMNKLGPDQRQVIELFYFKGMSQQKISDQCDIPLGTVKGRIRLALKHLREQMQTSERNGGVAHE</sequence>
<dbReference type="PANTHER" id="PTHR43133">
    <property type="entry name" value="RNA POLYMERASE ECF-TYPE SIGMA FACTO"/>
    <property type="match status" value="1"/>
</dbReference>
<dbReference type="RefSeq" id="WP_035417672.1">
    <property type="nucleotide sequence ID" value="NZ_JAFBCV010000001.1"/>
</dbReference>
<evidence type="ECO:0000256" key="3">
    <source>
        <dbReference type="ARBA" id="ARBA00023082"/>
    </source>
</evidence>
<dbReference type="EMBL" id="JAFBCV010000001">
    <property type="protein sequence ID" value="MBM7837277.1"/>
    <property type="molecule type" value="Genomic_DNA"/>
</dbReference>
<keyword evidence="2" id="KW-0805">Transcription regulation</keyword>
<keyword evidence="8" id="KW-1185">Reference proteome</keyword>
<dbReference type="InterPro" id="IPR007627">
    <property type="entry name" value="RNA_pol_sigma70_r2"/>
</dbReference>
<dbReference type="Pfam" id="PF08281">
    <property type="entry name" value="Sigma70_r4_2"/>
    <property type="match status" value="1"/>
</dbReference>
<gene>
    <name evidence="7" type="ORF">JOC54_000508</name>
</gene>
<dbReference type="InterPro" id="IPR013325">
    <property type="entry name" value="RNA_pol_sigma_r2"/>
</dbReference>
<dbReference type="InterPro" id="IPR039425">
    <property type="entry name" value="RNA_pol_sigma-70-like"/>
</dbReference>
<evidence type="ECO:0000256" key="2">
    <source>
        <dbReference type="ARBA" id="ARBA00023015"/>
    </source>
</evidence>